<dbReference type="AlphaFoldDB" id="A0A0E9MYC1"/>
<reference evidence="2 3" key="1">
    <citation type="submission" date="2015-04" db="EMBL/GenBank/DDBJ databases">
        <title>Whole genome shotgun sequence of Flavihumibacter petaseus NBRC 106054.</title>
        <authorList>
            <person name="Miyazawa S."/>
            <person name="Hosoyama A."/>
            <person name="Hashimoto M."/>
            <person name="Noguchi M."/>
            <person name="Tsuchikane K."/>
            <person name="Ohji S."/>
            <person name="Yamazoe A."/>
            <person name="Ichikawa N."/>
            <person name="Kimura A."/>
            <person name="Fujita N."/>
        </authorList>
    </citation>
    <scope>NUCLEOTIDE SEQUENCE [LARGE SCALE GENOMIC DNA]</scope>
    <source>
        <strain evidence="2 3">NBRC 106054</strain>
    </source>
</reference>
<organism evidence="2 3">
    <name type="scientific">Flavihumibacter petaseus NBRC 106054</name>
    <dbReference type="NCBI Taxonomy" id="1220578"/>
    <lineage>
        <taxon>Bacteria</taxon>
        <taxon>Pseudomonadati</taxon>
        <taxon>Bacteroidota</taxon>
        <taxon>Chitinophagia</taxon>
        <taxon>Chitinophagales</taxon>
        <taxon>Chitinophagaceae</taxon>
        <taxon>Flavihumibacter</taxon>
    </lineage>
</organism>
<dbReference type="GO" id="GO:0005975">
    <property type="term" value="P:carbohydrate metabolic process"/>
    <property type="evidence" value="ECO:0007669"/>
    <property type="project" value="InterPro"/>
</dbReference>
<proteinExistence type="predicted"/>
<protein>
    <submittedName>
        <fullName evidence="2">Uncharacterized protein</fullName>
    </submittedName>
</protein>
<evidence type="ECO:0000313" key="2">
    <source>
        <dbReference type="EMBL" id="GAO42732.1"/>
    </source>
</evidence>
<dbReference type="EMBL" id="BBWV01000001">
    <property type="protein sequence ID" value="GAO42732.1"/>
    <property type="molecule type" value="Genomic_DNA"/>
</dbReference>
<dbReference type="Proteomes" id="UP000033121">
    <property type="component" value="Unassembled WGS sequence"/>
</dbReference>
<sequence length="748" mass="82886">MSFEVWKYDGNKVKEKLAFAGGKDGLLKTATANWKYRIASLRNTGDGALQLEIDFSVEKGEEKNAAVAISFGFADWSVDNYVLIPGAVYNGNRFPVIKGGYMPPYPPEMYFNSALPLTFSDNPRLALKHNEPSKIELLTWSTATPAMSFYSKQQQRGFVVLTEPNTKSGTTGLIIEENADRSRATFSLTAPGIREYVAGFGDFSKSQDKPQDWKSGETIRMRCYIYSFPAKSIPAFLETWMDKRKALLGEMPQYYVAPMNAVSDYTRQQVEKNRFHNSSFASIYFPENSFTRFQLGWIGGMMNTYPMLSLNDSLHITRVSNTIDFVINHMQGKSGYFYGIIDDGKTLAGERELPPSLKVAHPHIVSSAMVRKNADALFWLCKQLMLFKALNQANKIDPAWETAARNLSAAFARTWKQHGDLGQYVDPESGEVLVFNSTAASVAPAGLALAAQYFHEPSWLDCAKAVAESYYHRFTATLGLTGGNCGDISQDADSESTFGLLESFMALYWATGDAQWLSKAKVQAALGSTWTLSYNYEFPQGSDLASFNAHSAGGVWASTQNKHAAPGICTSSGDYLFKLFRATGETKYAQLLRDIINGHTEQVELPGRPTVSAGLNPHDSTRGTKWGSSMERIQTSDAEGYGVIGKLYNGSNGWTELNGMLMAMEVPGIYIQTDQDKIFVFDQVIAGIKKNKQGARVLTIKNPTPYTAEISYFTETAAQAKKPLGYMEFLKWRKVKVVAGKTVDVKLN</sequence>
<evidence type="ECO:0000313" key="3">
    <source>
        <dbReference type="Proteomes" id="UP000033121"/>
    </source>
</evidence>
<evidence type="ECO:0000256" key="1">
    <source>
        <dbReference type="SAM" id="MobiDB-lite"/>
    </source>
</evidence>
<feature type="region of interest" description="Disordered" evidence="1">
    <location>
        <begin position="606"/>
        <end position="629"/>
    </location>
</feature>
<name>A0A0E9MYC1_9BACT</name>
<accession>A0A0E9MYC1</accession>
<keyword evidence="3" id="KW-1185">Reference proteome</keyword>
<dbReference type="InterPro" id="IPR008928">
    <property type="entry name" value="6-hairpin_glycosidase_sf"/>
</dbReference>
<gene>
    <name evidence="2" type="ORF">FPE01S_01_17500</name>
</gene>
<dbReference type="STRING" id="1220578.FPE01S_01_17500"/>
<comment type="caution">
    <text evidence="2">The sequence shown here is derived from an EMBL/GenBank/DDBJ whole genome shotgun (WGS) entry which is preliminary data.</text>
</comment>
<dbReference type="SUPFAM" id="SSF48208">
    <property type="entry name" value="Six-hairpin glycosidases"/>
    <property type="match status" value="1"/>
</dbReference>